<sequence>MEIYSNRIGIKLEVEGRNFPFEIAYHTYGKLNEDASNAKWVFHALTANSDAATWWSGLFGPDKILDPEKDFIICANMPGSCYGSVGPLSINPETGKKYYHDFPQLTLQDIVKCFNLLKSHLGIETINLGIGGSMGGSVLLEWNVLFPDDFKNSILIATSAYESSWGKAIHTVHKMAIETDPTWKNDQDDAGIHGLEAARGVGMLFYRTYESFNQAQIDNINSINNYKSDSYIRYQGKKLINRFNAFSYYFLLNSLDTHNIGRGRGSVINALTKIKSHSLIIGINSDILYPKEEQKFLGDHIPNSELEFIDSEYGHDGFLIETEKINALSKKFLNNR</sequence>
<dbReference type="PANTHER" id="PTHR32268:SF11">
    <property type="entry name" value="HOMOSERINE O-ACETYLTRANSFERASE"/>
    <property type="match status" value="1"/>
</dbReference>
<comment type="similarity">
    <text evidence="2">Belongs to the AB hydrolase superfamily. MetX family.</text>
</comment>
<evidence type="ECO:0000256" key="2">
    <source>
        <dbReference type="HAMAP-Rule" id="MF_00296"/>
    </source>
</evidence>
<keyword evidence="2" id="KW-0012">Acyltransferase</keyword>
<dbReference type="RefSeq" id="WP_235292859.1">
    <property type="nucleotide sequence ID" value="NZ_BSOH01000023.1"/>
</dbReference>
<comment type="subcellular location">
    <subcellularLocation>
        <location evidence="2">Cytoplasm</location>
    </subcellularLocation>
</comment>
<dbReference type="Gene3D" id="3.40.50.1820">
    <property type="entry name" value="alpha/beta hydrolase"/>
    <property type="match status" value="1"/>
</dbReference>
<dbReference type="SUPFAM" id="SSF53474">
    <property type="entry name" value="alpha/beta-Hydrolases"/>
    <property type="match status" value="1"/>
</dbReference>
<dbReference type="PANTHER" id="PTHR32268">
    <property type="entry name" value="HOMOSERINE O-ACETYLTRANSFERASE"/>
    <property type="match status" value="1"/>
</dbReference>
<keyword evidence="1 2" id="KW-0808">Transferase</keyword>
<dbReference type="GO" id="GO:0009092">
    <property type="term" value="P:homoserine metabolic process"/>
    <property type="evidence" value="ECO:0007669"/>
    <property type="project" value="TreeGrafter"/>
</dbReference>
<organism evidence="5 6">
    <name type="scientific">Portibacter lacus</name>
    <dbReference type="NCBI Taxonomy" id="1099794"/>
    <lineage>
        <taxon>Bacteria</taxon>
        <taxon>Pseudomonadati</taxon>
        <taxon>Bacteroidota</taxon>
        <taxon>Saprospiria</taxon>
        <taxon>Saprospirales</taxon>
        <taxon>Haliscomenobacteraceae</taxon>
        <taxon>Portibacter</taxon>
    </lineage>
</organism>
<feature type="binding site" evidence="2">
    <location>
        <position position="199"/>
    </location>
    <ligand>
        <name>substrate</name>
    </ligand>
</feature>
<evidence type="ECO:0000259" key="4">
    <source>
        <dbReference type="Pfam" id="PF00561"/>
    </source>
</evidence>
<keyword evidence="6" id="KW-1185">Reference proteome</keyword>
<feature type="domain" description="AB hydrolase-1" evidence="4">
    <location>
        <begin position="42"/>
        <end position="320"/>
    </location>
</feature>
<keyword evidence="2" id="KW-0028">Amino-acid biosynthesis</keyword>
<dbReference type="GO" id="GO:0004414">
    <property type="term" value="F:homoserine O-acetyltransferase activity"/>
    <property type="evidence" value="ECO:0007669"/>
    <property type="project" value="UniProtKB-UniRule"/>
</dbReference>
<dbReference type="EC" id="2.3.1.31" evidence="2"/>
<reference evidence="5" key="2">
    <citation type="submission" date="2023-01" db="EMBL/GenBank/DDBJ databases">
        <title>Draft genome sequence of Portibacter lacus strain NBRC 108769.</title>
        <authorList>
            <person name="Sun Q."/>
            <person name="Mori K."/>
        </authorList>
    </citation>
    <scope>NUCLEOTIDE SEQUENCE</scope>
    <source>
        <strain evidence="5">NBRC 108769</strain>
    </source>
</reference>
<feature type="active site" evidence="2 3">
    <location>
        <position position="286"/>
    </location>
</feature>
<comment type="pathway">
    <text evidence="2">Amino-acid biosynthesis; L-methionine biosynthesis via de novo pathway; O-acetyl-L-homoserine from L-homoserine: step 1/1.</text>
</comment>
<proteinExistence type="inferred from homology"/>
<dbReference type="AlphaFoldDB" id="A0AA37WH49"/>
<dbReference type="EMBL" id="BSOH01000023">
    <property type="protein sequence ID" value="GLR18914.1"/>
    <property type="molecule type" value="Genomic_DNA"/>
</dbReference>
<dbReference type="GO" id="GO:0005737">
    <property type="term" value="C:cytoplasm"/>
    <property type="evidence" value="ECO:0007669"/>
    <property type="project" value="UniProtKB-SubCell"/>
</dbReference>
<dbReference type="GO" id="GO:0009086">
    <property type="term" value="P:methionine biosynthetic process"/>
    <property type="evidence" value="ECO:0007669"/>
    <property type="project" value="UniProtKB-UniRule"/>
</dbReference>
<comment type="caution">
    <text evidence="2">Lacks conserved residue(s) required for the propagation of feature annotation.</text>
</comment>
<comment type="caution">
    <text evidence="5">The sequence shown here is derived from an EMBL/GenBank/DDBJ whole genome shotgun (WGS) entry which is preliminary data.</text>
</comment>
<name>A0AA37WH49_9BACT</name>
<gene>
    <name evidence="5" type="primary">metX</name>
    <name evidence="2" type="synonym">metXA</name>
    <name evidence="5" type="ORF">GCM10007940_35300</name>
</gene>
<evidence type="ECO:0000313" key="6">
    <source>
        <dbReference type="Proteomes" id="UP001156666"/>
    </source>
</evidence>
<comment type="catalytic activity">
    <reaction evidence="2">
        <text>L-homoserine + acetyl-CoA = O-acetyl-L-homoserine + CoA</text>
        <dbReference type="Rhea" id="RHEA:13701"/>
        <dbReference type="ChEBI" id="CHEBI:57287"/>
        <dbReference type="ChEBI" id="CHEBI:57288"/>
        <dbReference type="ChEBI" id="CHEBI:57476"/>
        <dbReference type="ChEBI" id="CHEBI:57716"/>
        <dbReference type="EC" id="2.3.1.31"/>
    </reaction>
</comment>
<feature type="active site" evidence="2 3">
    <location>
        <position position="315"/>
    </location>
</feature>
<dbReference type="NCBIfam" id="TIGR01392">
    <property type="entry name" value="homoserO_Ac_trn"/>
    <property type="match status" value="1"/>
</dbReference>
<evidence type="ECO:0000313" key="5">
    <source>
        <dbReference type="EMBL" id="GLR18914.1"/>
    </source>
</evidence>
<feature type="binding site" evidence="2">
    <location>
        <position position="316"/>
    </location>
    <ligand>
        <name>substrate</name>
    </ligand>
</feature>
<comment type="function">
    <text evidence="2">Transfers an acetyl group from acetyl-CoA to L-homoserine, forming acetyl-L-homoserine.</text>
</comment>
<keyword evidence="2" id="KW-0486">Methionine biosynthesis</keyword>
<evidence type="ECO:0000256" key="3">
    <source>
        <dbReference type="PIRSR" id="PIRSR000443-1"/>
    </source>
</evidence>
<dbReference type="InterPro" id="IPR008220">
    <property type="entry name" value="HAT_MetX-like"/>
</dbReference>
<dbReference type="Pfam" id="PF00561">
    <property type="entry name" value="Abhydrolase_1"/>
    <property type="match status" value="1"/>
</dbReference>
<keyword evidence="2" id="KW-0963">Cytoplasm</keyword>
<protein>
    <recommendedName>
        <fullName evidence="2">Homoserine O-acetyltransferase</fullName>
        <shortName evidence="2">HAT</shortName>
        <ecNumber evidence="2">2.3.1.31</ecNumber>
    </recommendedName>
    <alternativeName>
        <fullName evidence="2">Homoserine transacetylase</fullName>
        <shortName evidence="2">HTA</shortName>
    </alternativeName>
</protein>
<feature type="active site" description="Nucleophile" evidence="2 3">
    <location>
        <position position="133"/>
    </location>
</feature>
<dbReference type="HAMAP" id="MF_00296">
    <property type="entry name" value="MetX_acyltransf"/>
    <property type="match status" value="1"/>
</dbReference>
<comment type="subunit">
    <text evidence="2">Homodimer.</text>
</comment>
<dbReference type="PIRSF" id="PIRSF000443">
    <property type="entry name" value="Homoser_Ac_trans"/>
    <property type="match status" value="1"/>
</dbReference>
<dbReference type="InterPro" id="IPR029058">
    <property type="entry name" value="AB_hydrolase_fold"/>
</dbReference>
<dbReference type="Proteomes" id="UP001156666">
    <property type="component" value="Unassembled WGS sequence"/>
</dbReference>
<evidence type="ECO:0000256" key="1">
    <source>
        <dbReference type="ARBA" id="ARBA00022679"/>
    </source>
</evidence>
<accession>A0AA37WH49</accession>
<reference evidence="5" key="1">
    <citation type="journal article" date="2014" name="Int. J. Syst. Evol. Microbiol.">
        <title>Complete genome sequence of Corynebacterium casei LMG S-19264T (=DSM 44701T), isolated from a smear-ripened cheese.</title>
        <authorList>
            <consortium name="US DOE Joint Genome Institute (JGI-PGF)"/>
            <person name="Walter F."/>
            <person name="Albersmeier A."/>
            <person name="Kalinowski J."/>
            <person name="Ruckert C."/>
        </authorList>
    </citation>
    <scope>NUCLEOTIDE SEQUENCE</scope>
    <source>
        <strain evidence="5">NBRC 108769</strain>
    </source>
</reference>
<dbReference type="InterPro" id="IPR000073">
    <property type="entry name" value="AB_hydrolase_1"/>
</dbReference>